<dbReference type="InterPro" id="IPR037432">
    <property type="entry name" value="Mut-7_DEDDy_dom"/>
</dbReference>
<evidence type="ECO:0000259" key="5">
    <source>
        <dbReference type="SMART" id="SM00474"/>
    </source>
</evidence>
<dbReference type="Gene3D" id="3.30.420.10">
    <property type="entry name" value="Ribonuclease H-like superfamily/Ribonuclease H"/>
    <property type="match status" value="1"/>
</dbReference>
<evidence type="ECO:0000256" key="3">
    <source>
        <dbReference type="ARBA" id="ARBA00022801"/>
    </source>
</evidence>
<dbReference type="InterPro" id="IPR036397">
    <property type="entry name" value="RNaseH_sf"/>
</dbReference>
<keyword evidence="3" id="KW-0378">Hydrolase</keyword>
<keyword evidence="2" id="KW-0479">Metal-binding</keyword>
<sequence>MTSKGKYCGIPAGFEDDDDNSLDGLLCSSQNLKITVVPDITTGAGLNGEDFDKTLSPEMDNWFEDFKETFGKCNRTPATQHQLKLVLIRDPQPLLQALRLFASSPGCNYLKNKNMALFILESVCELYKQHPTIEASCDDNTRMVAFNFVKTCGIVPLYKAVTETYQLHKIQNYLIPKLQKLLNDKFYRDAAYWSIFLNCTHIFGLFDLLLPLLLQDKINLAEEFLNVAKEQQLPTVQFLDSLLDRKKTVYENCDEILKKYNYSDVKHNILSYRPMSKLVTRLAKKYNINPEYTPNLKYSKSCSYLHYLYHKYQEGGMSLDSWRELAREEAKKSRALQLDLITRIVNAGDWDEANYWVQLYNIPLEECPPPLQMKMGKRDTADNLNDSSESSWDVATTTTTTTSVKTKTKYKHNPQTPQLQKDDYLKLQLPTESIILVDTKPKFLEMLQYLEQFLLIGFDSEWKPSVNNDNRVSLIQLATAERVYLVDCLSPNLDDESWKMMGRRIFNNLEILKLGFSLHYDLQMLHKSLPLQLNLQATSCYLDLRDLWRRLKYMQISPFPYQQISVAGESLCALTEMCLGKKLDKSNQCSNWANRPLRQDQITYAALDAHCLLQIYQVLAELLLRIGIDIDVLVEEITTSKSGYLFRSKAKNQSGPSATGYARNAHQNLSEWGHHKPKSNKAKSSTQTIRFLCDSMLIGLSKELRKLGLDSLEINEHKNDTQFYIDLARNEQRIVLTRDSRYLIFSRELGQTQCMDMPCDAIENQVIQILQYFQIHVDERHLFTRCLECNGNDFVLANRFEMQLMRFGQLHQDDNGSLSHDIKGTQKFWNLHKINDSDIQTKTTPKGNPIKLKRIKPFYLYNKDYFYICDNCGLCTWPEANKLNKVAMSYLSQTPAVAGAQGTSSTANTSN</sequence>
<dbReference type="Pfam" id="PF01927">
    <property type="entry name" value="Mut7-C"/>
    <property type="match status" value="1"/>
</dbReference>
<dbReference type="PANTHER" id="PTHR47765">
    <property type="entry name" value="3'-5' EXONUCLEASE DOMAIN-CONTAINING PROTEIN"/>
    <property type="match status" value="1"/>
</dbReference>
<dbReference type="CDD" id="cd06146">
    <property type="entry name" value="mut-7_like_exo"/>
    <property type="match status" value="1"/>
</dbReference>
<reference evidence="8" key="2">
    <citation type="submission" date="2025-04" db="UniProtKB">
        <authorList>
            <consortium name="RefSeq"/>
        </authorList>
    </citation>
    <scope>IDENTIFICATION</scope>
    <source>
        <strain evidence="8">Aabys</strain>
    </source>
</reference>
<keyword evidence="7" id="KW-1185">Reference proteome</keyword>
<dbReference type="RefSeq" id="XP_005179140.1">
    <property type="nucleotide sequence ID" value="XM_005179083.3"/>
</dbReference>
<dbReference type="GO" id="GO:0003676">
    <property type="term" value="F:nucleic acid binding"/>
    <property type="evidence" value="ECO:0007669"/>
    <property type="project" value="InterPro"/>
</dbReference>
<name>A0A1I8NEK9_MUSDO</name>
<dbReference type="SMART" id="SM00474">
    <property type="entry name" value="35EXOc"/>
    <property type="match status" value="1"/>
</dbReference>
<dbReference type="InterPro" id="IPR052408">
    <property type="entry name" value="Exonuclease_MUT-7-like"/>
</dbReference>
<dbReference type="Proteomes" id="UP001652621">
    <property type="component" value="Unplaced"/>
</dbReference>
<accession>A0A1I8NEK9</accession>
<evidence type="ECO:0000313" key="8">
    <source>
        <dbReference type="RefSeq" id="XP_005179140.1"/>
    </source>
</evidence>
<keyword evidence="1" id="KW-0540">Nuclease</keyword>
<evidence type="ECO:0000313" key="7">
    <source>
        <dbReference type="Proteomes" id="UP001652621"/>
    </source>
</evidence>
<evidence type="ECO:0000256" key="4">
    <source>
        <dbReference type="ARBA" id="ARBA00022839"/>
    </source>
</evidence>
<reference evidence="6" key="1">
    <citation type="submission" date="2020-05" db="UniProtKB">
        <authorList>
            <consortium name="EnsemblMetazoa"/>
        </authorList>
    </citation>
    <scope>IDENTIFICATION</scope>
    <source>
        <strain evidence="6">Aabys</strain>
    </source>
</reference>
<dbReference type="GO" id="GO:0046872">
    <property type="term" value="F:metal ion binding"/>
    <property type="evidence" value="ECO:0007669"/>
    <property type="project" value="UniProtKB-KW"/>
</dbReference>
<dbReference type="InterPro" id="IPR002562">
    <property type="entry name" value="3'-5'_exonuclease_dom"/>
</dbReference>
<protein>
    <submittedName>
        <fullName evidence="8">Exonuclease mut-7 homolog</fullName>
    </submittedName>
</protein>
<evidence type="ECO:0000256" key="2">
    <source>
        <dbReference type="ARBA" id="ARBA00022723"/>
    </source>
</evidence>
<keyword evidence="4 8" id="KW-0269">Exonuclease</keyword>
<dbReference type="Pfam" id="PF01612">
    <property type="entry name" value="DNA_pol_A_exo1"/>
    <property type="match status" value="1"/>
</dbReference>
<evidence type="ECO:0000256" key="1">
    <source>
        <dbReference type="ARBA" id="ARBA00022722"/>
    </source>
</evidence>
<organism evidence="6">
    <name type="scientific">Musca domestica</name>
    <name type="common">House fly</name>
    <dbReference type="NCBI Taxonomy" id="7370"/>
    <lineage>
        <taxon>Eukaryota</taxon>
        <taxon>Metazoa</taxon>
        <taxon>Ecdysozoa</taxon>
        <taxon>Arthropoda</taxon>
        <taxon>Hexapoda</taxon>
        <taxon>Insecta</taxon>
        <taxon>Pterygota</taxon>
        <taxon>Neoptera</taxon>
        <taxon>Endopterygota</taxon>
        <taxon>Diptera</taxon>
        <taxon>Brachycera</taxon>
        <taxon>Muscomorpha</taxon>
        <taxon>Muscoidea</taxon>
        <taxon>Muscidae</taxon>
        <taxon>Musca</taxon>
    </lineage>
</organism>
<dbReference type="EnsemblMetazoa" id="MDOA014395-RA">
    <property type="protein sequence ID" value="MDOA014395-PA"/>
    <property type="gene ID" value="MDOA014395"/>
</dbReference>
<dbReference type="KEGG" id="mde:101897902"/>
<dbReference type="SUPFAM" id="SSF53098">
    <property type="entry name" value="Ribonuclease H-like"/>
    <property type="match status" value="1"/>
</dbReference>
<evidence type="ECO:0000313" key="6">
    <source>
        <dbReference type="EnsemblMetazoa" id="MDOA014395-PA"/>
    </source>
</evidence>
<dbReference type="STRING" id="7370.A0A1I8NEK9"/>
<dbReference type="GO" id="GO:0008408">
    <property type="term" value="F:3'-5' exonuclease activity"/>
    <property type="evidence" value="ECO:0007669"/>
    <property type="project" value="InterPro"/>
</dbReference>
<dbReference type="InterPro" id="IPR002782">
    <property type="entry name" value="Mut7-C_RNAse_dom"/>
</dbReference>
<feature type="domain" description="3'-5' exonuclease" evidence="5">
    <location>
        <begin position="431"/>
        <end position="624"/>
    </location>
</feature>
<dbReference type="VEuPathDB" id="VectorBase:MDOA014395"/>
<dbReference type="InterPro" id="IPR012337">
    <property type="entry name" value="RNaseH-like_sf"/>
</dbReference>
<dbReference type="eggNOG" id="KOG2207">
    <property type="taxonomic scope" value="Eukaryota"/>
</dbReference>
<dbReference type="PANTHER" id="PTHR47765:SF2">
    <property type="entry name" value="EXONUCLEASE MUT-7 HOMOLOG"/>
    <property type="match status" value="1"/>
</dbReference>
<dbReference type="GO" id="GO:0006139">
    <property type="term" value="P:nucleobase-containing compound metabolic process"/>
    <property type="evidence" value="ECO:0007669"/>
    <property type="project" value="InterPro"/>
</dbReference>
<proteinExistence type="predicted"/>
<dbReference type="OrthoDB" id="18193at2759"/>
<dbReference type="VEuPathDB" id="VectorBase:MDOMA2_004668"/>
<gene>
    <name evidence="6" type="primary">101897902</name>
    <name evidence="8" type="synonym">LOC101897902</name>
</gene>
<dbReference type="AlphaFoldDB" id="A0A1I8NEK9"/>